<evidence type="ECO:0000313" key="14">
    <source>
        <dbReference type="EMBL" id="VVB14807.1"/>
    </source>
</evidence>
<evidence type="ECO:0000256" key="7">
    <source>
        <dbReference type="ARBA" id="ARBA00023054"/>
    </source>
</evidence>
<feature type="domain" description="T-SNARE coiled-coil homology" evidence="13">
    <location>
        <begin position="185"/>
        <end position="247"/>
    </location>
</feature>
<dbReference type="PANTHER" id="PTHR19957:SF38">
    <property type="entry name" value="LD27581P"/>
    <property type="match status" value="1"/>
</dbReference>
<comment type="subcellular location">
    <subcellularLocation>
        <location evidence="9">Prevacuolar compartment membrane</location>
        <topology evidence="9">Single-pass type IV membrane protein</topology>
    </subcellularLocation>
</comment>
<dbReference type="SMART" id="SM00397">
    <property type="entry name" value="t_SNARE"/>
    <property type="match status" value="1"/>
</dbReference>
<keyword evidence="8 12" id="KW-0472">Membrane</keyword>
<dbReference type="InterPro" id="IPR006012">
    <property type="entry name" value="Syntaxin/epimorphin_CS"/>
</dbReference>
<keyword evidence="15" id="KW-1185">Reference proteome</keyword>
<keyword evidence="3 12" id="KW-0812">Transmembrane</keyword>
<dbReference type="PROSITE" id="PS50192">
    <property type="entry name" value="T_SNARE"/>
    <property type="match status" value="1"/>
</dbReference>
<dbReference type="Proteomes" id="UP000489600">
    <property type="component" value="Unassembled WGS sequence"/>
</dbReference>
<evidence type="ECO:0000256" key="9">
    <source>
        <dbReference type="ARBA" id="ARBA00060376"/>
    </source>
</evidence>
<evidence type="ECO:0000256" key="12">
    <source>
        <dbReference type="SAM" id="Phobius"/>
    </source>
</evidence>
<dbReference type="GO" id="GO:0006906">
    <property type="term" value="P:vesicle fusion"/>
    <property type="evidence" value="ECO:0007669"/>
    <property type="project" value="TreeGrafter"/>
</dbReference>
<evidence type="ECO:0000256" key="4">
    <source>
        <dbReference type="ARBA" id="ARBA00022927"/>
    </source>
</evidence>
<dbReference type="GO" id="GO:0012505">
    <property type="term" value="C:endomembrane system"/>
    <property type="evidence" value="ECO:0007669"/>
    <property type="project" value="TreeGrafter"/>
</dbReference>
<evidence type="ECO:0000313" key="15">
    <source>
        <dbReference type="Proteomes" id="UP000489600"/>
    </source>
</evidence>
<dbReference type="Pfam" id="PF05739">
    <property type="entry name" value="SNARE"/>
    <property type="match status" value="1"/>
</dbReference>
<dbReference type="GO" id="GO:0045324">
    <property type="term" value="P:late endosome to vacuole transport"/>
    <property type="evidence" value="ECO:0007669"/>
    <property type="project" value="UniProtKB-ARBA"/>
</dbReference>
<dbReference type="GO" id="GO:0048278">
    <property type="term" value="P:vesicle docking"/>
    <property type="evidence" value="ECO:0007669"/>
    <property type="project" value="TreeGrafter"/>
</dbReference>
<comment type="similarity">
    <text evidence="1 10">Belongs to the syntaxin family.</text>
</comment>
<dbReference type="PANTHER" id="PTHR19957">
    <property type="entry name" value="SYNTAXIN"/>
    <property type="match status" value="1"/>
</dbReference>
<accession>A0A565CMH0</accession>
<comment type="caution">
    <text evidence="14">The sequence shown here is derived from an EMBL/GenBank/DDBJ whole genome shotgun (WGS) entry which is preliminary data.</text>
</comment>
<dbReference type="InterPro" id="IPR045242">
    <property type="entry name" value="Syntaxin"/>
</dbReference>
<dbReference type="InterPro" id="IPR006011">
    <property type="entry name" value="Syntaxin_N"/>
</dbReference>
<dbReference type="InterPro" id="IPR000727">
    <property type="entry name" value="T_SNARE_dom"/>
</dbReference>
<keyword evidence="7" id="KW-0175">Coiled coil</keyword>
<evidence type="ECO:0000256" key="3">
    <source>
        <dbReference type="ARBA" id="ARBA00022692"/>
    </source>
</evidence>
<protein>
    <recommendedName>
        <fullName evidence="13">t-SNARE coiled-coil homology domain-containing protein</fullName>
    </recommendedName>
</protein>
<dbReference type="GO" id="GO:0006886">
    <property type="term" value="P:intracellular protein transport"/>
    <property type="evidence" value="ECO:0007669"/>
    <property type="project" value="InterPro"/>
</dbReference>
<feature type="transmembrane region" description="Helical" evidence="12">
    <location>
        <begin position="255"/>
        <end position="277"/>
    </location>
</feature>
<evidence type="ECO:0000256" key="11">
    <source>
        <dbReference type="SAM" id="MobiDB-lite"/>
    </source>
</evidence>
<dbReference type="OrthoDB" id="364348at2759"/>
<dbReference type="EMBL" id="CABITT030000008">
    <property type="protein sequence ID" value="VVB14807.1"/>
    <property type="molecule type" value="Genomic_DNA"/>
</dbReference>
<dbReference type="SUPFAM" id="SSF47661">
    <property type="entry name" value="t-snare proteins"/>
    <property type="match status" value="1"/>
</dbReference>
<evidence type="ECO:0000256" key="6">
    <source>
        <dbReference type="ARBA" id="ARBA00022990"/>
    </source>
</evidence>
<feature type="region of interest" description="Disordered" evidence="11">
    <location>
        <begin position="1"/>
        <end position="34"/>
    </location>
</feature>
<dbReference type="InterPro" id="IPR010989">
    <property type="entry name" value="SNARE"/>
</dbReference>
<evidence type="ECO:0000256" key="1">
    <source>
        <dbReference type="ARBA" id="ARBA00009063"/>
    </source>
</evidence>
<evidence type="ECO:0000256" key="2">
    <source>
        <dbReference type="ARBA" id="ARBA00022448"/>
    </source>
</evidence>
<gene>
    <name evidence="14" type="ORF">ANE_LOCUS25251</name>
</gene>
<dbReference type="GO" id="GO:0000149">
    <property type="term" value="F:SNARE binding"/>
    <property type="evidence" value="ECO:0007669"/>
    <property type="project" value="TreeGrafter"/>
</dbReference>
<dbReference type="Pfam" id="PF14523">
    <property type="entry name" value="Syntaxin_2"/>
    <property type="match status" value="1"/>
</dbReference>
<evidence type="ECO:0000256" key="8">
    <source>
        <dbReference type="ARBA" id="ARBA00023136"/>
    </source>
</evidence>
<dbReference type="CDD" id="cd15840">
    <property type="entry name" value="SNARE_Qa"/>
    <property type="match status" value="1"/>
</dbReference>
<keyword evidence="4" id="KW-0653">Protein transport</keyword>
<keyword evidence="2" id="KW-0813">Transport</keyword>
<evidence type="ECO:0000256" key="10">
    <source>
        <dbReference type="RuleBase" id="RU003858"/>
    </source>
</evidence>
<dbReference type="GO" id="GO:0005484">
    <property type="term" value="F:SNAP receptor activity"/>
    <property type="evidence" value="ECO:0007669"/>
    <property type="project" value="InterPro"/>
</dbReference>
<evidence type="ECO:0000259" key="13">
    <source>
        <dbReference type="PROSITE" id="PS50192"/>
    </source>
</evidence>
<dbReference type="PROSITE" id="PS00914">
    <property type="entry name" value="SYNTAXIN"/>
    <property type="match status" value="1"/>
</dbReference>
<keyword evidence="5 12" id="KW-1133">Transmembrane helix</keyword>
<dbReference type="AlphaFoldDB" id="A0A565CMH0"/>
<name>A0A565CMH0_9BRAS</name>
<evidence type="ECO:0000256" key="5">
    <source>
        <dbReference type="ARBA" id="ARBA00022989"/>
    </source>
</evidence>
<dbReference type="FunFam" id="1.20.5.110:FF:000035">
    <property type="entry name" value="Syntaxin-22 like"/>
    <property type="match status" value="1"/>
</dbReference>
<dbReference type="CDD" id="cd00179">
    <property type="entry name" value="SynN"/>
    <property type="match status" value="1"/>
</dbReference>
<dbReference type="Gene3D" id="1.20.58.70">
    <property type="match status" value="1"/>
</dbReference>
<reference evidence="14" key="1">
    <citation type="submission" date="2019-07" db="EMBL/GenBank/DDBJ databases">
        <authorList>
            <person name="Dittberner H."/>
        </authorList>
    </citation>
    <scope>NUCLEOTIDE SEQUENCE [LARGE SCALE GENOMIC DNA]</scope>
</reference>
<keyword evidence="6" id="KW-0007">Acetylation</keyword>
<dbReference type="SMART" id="SM00503">
    <property type="entry name" value="SynN"/>
    <property type="match status" value="1"/>
</dbReference>
<organism evidence="14 15">
    <name type="scientific">Arabis nemorensis</name>
    <dbReference type="NCBI Taxonomy" id="586526"/>
    <lineage>
        <taxon>Eukaryota</taxon>
        <taxon>Viridiplantae</taxon>
        <taxon>Streptophyta</taxon>
        <taxon>Embryophyta</taxon>
        <taxon>Tracheophyta</taxon>
        <taxon>Spermatophyta</taxon>
        <taxon>Magnoliopsida</taxon>
        <taxon>eudicotyledons</taxon>
        <taxon>Gunneridae</taxon>
        <taxon>Pentapetalae</taxon>
        <taxon>rosids</taxon>
        <taxon>malvids</taxon>
        <taxon>Brassicales</taxon>
        <taxon>Brassicaceae</taxon>
        <taxon>Arabideae</taxon>
        <taxon>Arabis</taxon>
    </lineage>
</organism>
<dbReference type="FunFam" id="1.20.58.70:FF:000004">
    <property type="entry name" value="Syntaxin-22 like"/>
    <property type="match status" value="1"/>
</dbReference>
<dbReference type="GO" id="GO:0031201">
    <property type="term" value="C:SNARE complex"/>
    <property type="evidence" value="ECO:0007669"/>
    <property type="project" value="TreeGrafter"/>
</dbReference>
<proteinExistence type="inferred from homology"/>
<sequence length="278" mass="30921">MSFQDLEAGSRFPAANRYPGGRQQRPSSRGDPSQEVAAGIFRISTAVNSFFRLVNSIGTPKDTLDLREKLQRTRLQISELVKNTSAKLKEASEADHHGASPIKKIADAKLAKDFQSVLKEFQKAQRLAAERESTYTPVVTKNIPTSYNAQELDVESLRTSQQQTQLLQSRRQEVVFLDNEITFNEAIIEEREQGIREIQEQIGEVNEIFKDLAVLVNDQGIMIDDISSNIDNSHAATAQGTAQLRKASKTQQANSSLTCLLILIFGIILLIVIIVVLV</sequence>
<dbReference type="Gene3D" id="1.20.5.110">
    <property type="match status" value="1"/>
</dbReference>